<accession>A0AA39VYG6</accession>
<gene>
    <name evidence="2" type="ORF">LWI29_009242</name>
</gene>
<dbReference type="EMBL" id="JAUESC010000004">
    <property type="protein sequence ID" value="KAK0595708.1"/>
    <property type="molecule type" value="Genomic_DNA"/>
</dbReference>
<dbReference type="Proteomes" id="UP001168877">
    <property type="component" value="Unassembled WGS sequence"/>
</dbReference>
<dbReference type="PANTHER" id="PTHR37610">
    <property type="entry name" value="CCHC-TYPE DOMAIN-CONTAINING PROTEIN"/>
    <property type="match status" value="1"/>
</dbReference>
<evidence type="ECO:0000259" key="1">
    <source>
        <dbReference type="Pfam" id="PF14244"/>
    </source>
</evidence>
<dbReference type="InterPro" id="IPR029472">
    <property type="entry name" value="Copia-like_N"/>
</dbReference>
<dbReference type="AlphaFoldDB" id="A0AA39VYG6"/>
<organism evidence="2 3">
    <name type="scientific">Acer saccharum</name>
    <name type="common">Sugar maple</name>
    <dbReference type="NCBI Taxonomy" id="4024"/>
    <lineage>
        <taxon>Eukaryota</taxon>
        <taxon>Viridiplantae</taxon>
        <taxon>Streptophyta</taxon>
        <taxon>Embryophyta</taxon>
        <taxon>Tracheophyta</taxon>
        <taxon>Spermatophyta</taxon>
        <taxon>Magnoliopsida</taxon>
        <taxon>eudicotyledons</taxon>
        <taxon>Gunneridae</taxon>
        <taxon>Pentapetalae</taxon>
        <taxon>rosids</taxon>
        <taxon>malvids</taxon>
        <taxon>Sapindales</taxon>
        <taxon>Sapindaceae</taxon>
        <taxon>Hippocastanoideae</taxon>
        <taxon>Acereae</taxon>
        <taxon>Acer</taxon>
    </lineage>
</organism>
<protein>
    <recommendedName>
        <fullName evidence="1">Retrotransposon Copia-like N-terminal domain-containing protein</fullName>
    </recommendedName>
</protein>
<keyword evidence="3" id="KW-1185">Reference proteome</keyword>
<proteinExistence type="predicted"/>
<dbReference type="Pfam" id="PF14244">
    <property type="entry name" value="Retrotran_gag_3"/>
    <property type="match status" value="1"/>
</dbReference>
<name>A0AA39VYG6_ACESA</name>
<evidence type="ECO:0000313" key="2">
    <source>
        <dbReference type="EMBL" id="KAK0595708.1"/>
    </source>
</evidence>
<dbReference type="PANTHER" id="PTHR37610:SF97">
    <property type="entry name" value="RETROTRANSPOSON GAG DOMAIN-CONTAINING PROTEIN"/>
    <property type="match status" value="1"/>
</dbReference>
<reference evidence="2" key="2">
    <citation type="submission" date="2023-06" db="EMBL/GenBank/DDBJ databases">
        <authorList>
            <person name="Swenson N.G."/>
            <person name="Wegrzyn J.L."/>
            <person name="Mcevoy S.L."/>
        </authorList>
    </citation>
    <scope>NUCLEOTIDE SEQUENCE</scope>
    <source>
        <strain evidence="2">NS2018</strain>
        <tissue evidence="2">Leaf</tissue>
    </source>
</reference>
<reference evidence="2" key="1">
    <citation type="journal article" date="2022" name="Plant J.">
        <title>Strategies of tolerance reflected in two North American maple genomes.</title>
        <authorList>
            <person name="McEvoy S.L."/>
            <person name="Sezen U.U."/>
            <person name="Trouern-Trend A."/>
            <person name="McMahon S.M."/>
            <person name="Schaberg P.G."/>
            <person name="Yang J."/>
            <person name="Wegrzyn J.L."/>
            <person name="Swenson N.G."/>
        </authorList>
    </citation>
    <scope>NUCLEOTIDE SEQUENCE</scope>
    <source>
        <strain evidence="2">NS2018</strain>
    </source>
</reference>
<evidence type="ECO:0000313" key="3">
    <source>
        <dbReference type="Proteomes" id="UP001168877"/>
    </source>
</evidence>
<sequence>MTSAAQKKEGDEIVSMKKMTDNMDSFTIHHSDHPGLVLVLKPLEGDNYEQWSRTMRFALSAKNNIGFINGMLQAPPSADPKFSACQRCNHMLLSWILNSVQPKIASSIIYVDEVWRDLNDRFEQGNDSQINQIQEEIVGLRQGQQSISSYHQDKVALG</sequence>
<comment type="caution">
    <text evidence="2">The sequence shown here is derived from an EMBL/GenBank/DDBJ whole genome shotgun (WGS) entry which is preliminary data.</text>
</comment>
<feature type="domain" description="Retrotransposon Copia-like N-terminal" evidence="1">
    <location>
        <begin position="29"/>
        <end position="76"/>
    </location>
</feature>